<dbReference type="GO" id="GO:0009897">
    <property type="term" value="C:external side of plasma membrane"/>
    <property type="evidence" value="ECO:0007669"/>
    <property type="project" value="TreeGrafter"/>
</dbReference>
<dbReference type="GO" id="GO:0046103">
    <property type="term" value="P:inosine biosynthetic process"/>
    <property type="evidence" value="ECO:0007669"/>
    <property type="project" value="TreeGrafter"/>
</dbReference>
<dbReference type="GO" id="GO:0009168">
    <property type="term" value="P:purine ribonucleoside monophosphate biosynthetic process"/>
    <property type="evidence" value="ECO:0007669"/>
    <property type="project" value="InterPro"/>
</dbReference>
<evidence type="ECO:0000256" key="9">
    <source>
        <dbReference type="ARBA" id="ARBA00022833"/>
    </source>
</evidence>
<dbReference type="PROSITE" id="PS00485">
    <property type="entry name" value="A_DEAMINASE"/>
    <property type="match status" value="1"/>
</dbReference>
<dbReference type="InterPro" id="IPR006650">
    <property type="entry name" value="A/AMP_deam_AS"/>
</dbReference>
<comment type="pathway">
    <text evidence="2">Purine metabolism; purine nucleoside salvage.</text>
</comment>
<comment type="similarity">
    <text evidence="3">Belongs to the metallo-dependent hydrolases superfamily. Adenosine and AMP deaminases family.</text>
</comment>
<name>A0AAD2JP05_9STRA</name>
<dbReference type="GO" id="GO:0046872">
    <property type="term" value="F:metal ion binding"/>
    <property type="evidence" value="ECO:0007669"/>
    <property type="project" value="UniProtKB-KW"/>
</dbReference>
<protein>
    <recommendedName>
        <fullName evidence="5">Adenosine deaminase</fullName>
        <ecNumber evidence="4">3.5.4.4</ecNumber>
    </recommendedName>
</protein>
<comment type="caution">
    <text evidence="12">The sequence shown here is derived from an EMBL/GenBank/DDBJ whole genome shotgun (WGS) entry which is preliminary data.</text>
</comment>
<gene>
    <name evidence="12" type="ORF">CYCCA115_LOCUS22391</name>
</gene>
<dbReference type="EC" id="3.5.4.4" evidence="4"/>
<organism evidence="12 13">
    <name type="scientific">Cylindrotheca closterium</name>
    <dbReference type="NCBI Taxonomy" id="2856"/>
    <lineage>
        <taxon>Eukaryota</taxon>
        <taxon>Sar</taxon>
        <taxon>Stramenopiles</taxon>
        <taxon>Ochrophyta</taxon>
        <taxon>Bacillariophyta</taxon>
        <taxon>Bacillariophyceae</taxon>
        <taxon>Bacillariophycidae</taxon>
        <taxon>Bacillariales</taxon>
        <taxon>Bacillariaceae</taxon>
        <taxon>Cylindrotheca</taxon>
    </lineage>
</organism>
<keyword evidence="13" id="KW-1185">Reference proteome</keyword>
<dbReference type="Proteomes" id="UP001295423">
    <property type="component" value="Unassembled WGS sequence"/>
</dbReference>
<evidence type="ECO:0000256" key="7">
    <source>
        <dbReference type="ARBA" id="ARBA00022726"/>
    </source>
</evidence>
<dbReference type="PANTHER" id="PTHR11409">
    <property type="entry name" value="ADENOSINE DEAMINASE"/>
    <property type="match status" value="1"/>
</dbReference>
<dbReference type="Gene3D" id="3.20.20.140">
    <property type="entry name" value="Metal-dependent hydrolases"/>
    <property type="match status" value="1"/>
</dbReference>
<dbReference type="GO" id="GO:0005829">
    <property type="term" value="C:cytosol"/>
    <property type="evidence" value="ECO:0007669"/>
    <property type="project" value="TreeGrafter"/>
</dbReference>
<dbReference type="PANTHER" id="PTHR11409:SF43">
    <property type="entry name" value="ADENOSINE DEAMINASE"/>
    <property type="match status" value="1"/>
</dbReference>
<evidence type="ECO:0000313" key="12">
    <source>
        <dbReference type="EMBL" id="CAJ1966808.1"/>
    </source>
</evidence>
<accession>A0AAD2JP05</accession>
<dbReference type="GO" id="GO:0004000">
    <property type="term" value="F:adenosine deaminase activity"/>
    <property type="evidence" value="ECO:0007669"/>
    <property type="project" value="TreeGrafter"/>
</dbReference>
<evidence type="ECO:0000256" key="5">
    <source>
        <dbReference type="ARBA" id="ARBA00018099"/>
    </source>
</evidence>
<evidence type="ECO:0000256" key="3">
    <source>
        <dbReference type="ARBA" id="ARBA00006676"/>
    </source>
</evidence>
<dbReference type="GO" id="GO:0060169">
    <property type="term" value="P:negative regulation of adenosine receptor signaling pathway"/>
    <property type="evidence" value="ECO:0007669"/>
    <property type="project" value="TreeGrafter"/>
</dbReference>
<dbReference type="InterPro" id="IPR001365">
    <property type="entry name" value="A_deaminase_dom"/>
</dbReference>
<sequence length="449" mass="51520">MEYLTKNESMVNLAMFGAVAVGMLWHRSYSSSEDLGNEGFDADHQESEDFVQSIPKVELHVHLDGAFDPEKLWKYMQDNPDILAQFPTEKKLPWTDPAEAPLPLREMVEACRTEVDYRHLCTCRRRYQALRNKSAKKGRHSPPGTLEDLLTCFEFFFPLVYDNLALLESLAYDFVVRQYEQNIIYTEMRYSPHLLAKDPQEAFAAVTRGLRRGCREYDVTVNQILCAINFVPDWSNEVVDMAAANKEKDPCAVVAVDIAAGEDHFSRESPLWKGHYDMCQNAKNMGINVTIHAGETPDSHENVRKAVEEYGATRIGHAYKIINHPELIKLLKEKNVHVEVCPTSSVETGGWKKTQWTEHPACIFRKHGLSVSLNSDDPAVLNTSLTWQFRVAMKKMQWDKSDVTSVIEDSIDAAFVSQDYKKQLRKRLQDSSSWKKSLEFFTDRVHYDK</sequence>
<evidence type="ECO:0000256" key="8">
    <source>
        <dbReference type="ARBA" id="ARBA00022801"/>
    </source>
</evidence>
<dbReference type="InterPro" id="IPR006330">
    <property type="entry name" value="Ado/ade_deaminase"/>
</dbReference>
<dbReference type="GO" id="GO:0043103">
    <property type="term" value="P:hypoxanthine salvage"/>
    <property type="evidence" value="ECO:0007669"/>
    <property type="project" value="TreeGrafter"/>
</dbReference>
<dbReference type="SUPFAM" id="SSF51556">
    <property type="entry name" value="Metallo-dependent hydrolases"/>
    <property type="match status" value="1"/>
</dbReference>
<dbReference type="EMBL" id="CAKOGP040002313">
    <property type="protein sequence ID" value="CAJ1966808.1"/>
    <property type="molecule type" value="Genomic_DNA"/>
</dbReference>
<comment type="cofactor">
    <cofactor evidence="1">
        <name>Zn(2+)</name>
        <dbReference type="ChEBI" id="CHEBI:29105"/>
    </cofactor>
</comment>
<dbReference type="Pfam" id="PF00962">
    <property type="entry name" value="A_deaminase"/>
    <property type="match status" value="1"/>
</dbReference>
<evidence type="ECO:0000256" key="4">
    <source>
        <dbReference type="ARBA" id="ARBA00012784"/>
    </source>
</evidence>
<comment type="catalytic activity">
    <reaction evidence="10">
        <text>adenosine + H2O + H(+) = inosine + NH4(+)</text>
        <dbReference type="Rhea" id="RHEA:24408"/>
        <dbReference type="ChEBI" id="CHEBI:15377"/>
        <dbReference type="ChEBI" id="CHEBI:15378"/>
        <dbReference type="ChEBI" id="CHEBI:16335"/>
        <dbReference type="ChEBI" id="CHEBI:17596"/>
        <dbReference type="ChEBI" id="CHEBI:28938"/>
        <dbReference type="EC" id="3.5.4.4"/>
    </reaction>
</comment>
<reference evidence="12" key="1">
    <citation type="submission" date="2023-08" db="EMBL/GenBank/DDBJ databases">
        <authorList>
            <person name="Audoor S."/>
            <person name="Bilcke G."/>
        </authorList>
    </citation>
    <scope>NUCLEOTIDE SEQUENCE</scope>
</reference>
<evidence type="ECO:0000256" key="2">
    <source>
        <dbReference type="ARBA" id="ARBA00005058"/>
    </source>
</evidence>
<keyword evidence="7" id="KW-0660">Purine salvage</keyword>
<keyword evidence="9" id="KW-0862">Zinc</keyword>
<evidence type="ECO:0000313" key="13">
    <source>
        <dbReference type="Proteomes" id="UP001295423"/>
    </source>
</evidence>
<evidence type="ECO:0000256" key="6">
    <source>
        <dbReference type="ARBA" id="ARBA00022723"/>
    </source>
</evidence>
<evidence type="ECO:0000256" key="10">
    <source>
        <dbReference type="ARBA" id="ARBA00047764"/>
    </source>
</evidence>
<dbReference type="GO" id="GO:0006166">
    <property type="term" value="P:purine ribonucleoside salvage"/>
    <property type="evidence" value="ECO:0007669"/>
    <property type="project" value="UniProtKB-KW"/>
</dbReference>
<proteinExistence type="inferred from homology"/>
<evidence type="ECO:0000256" key="1">
    <source>
        <dbReference type="ARBA" id="ARBA00001947"/>
    </source>
</evidence>
<dbReference type="InterPro" id="IPR032466">
    <property type="entry name" value="Metal_Hydrolase"/>
</dbReference>
<evidence type="ECO:0000259" key="11">
    <source>
        <dbReference type="Pfam" id="PF00962"/>
    </source>
</evidence>
<keyword evidence="8" id="KW-0378">Hydrolase</keyword>
<feature type="domain" description="Adenosine deaminase" evidence="11">
    <location>
        <begin position="145"/>
        <end position="429"/>
    </location>
</feature>
<dbReference type="AlphaFoldDB" id="A0AAD2JP05"/>
<dbReference type="GO" id="GO:0006154">
    <property type="term" value="P:adenosine catabolic process"/>
    <property type="evidence" value="ECO:0007669"/>
    <property type="project" value="TreeGrafter"/>
</dbReference>
<keyword evidence="6" id="KW-0479">Metal-binding</keyword>